<dbReference type="OrthoDB" id="9764416at2"/>
<feature type="transmembrane region" description="Helical" evidence="10">
    <location>
        <begin position="90"/>
        <end position="111"/>
    </location>
</feature>
<keyword evidence="8 10" id="KW-0472">Membrane</keyword>
<feature type="transmembrane region" description="Helical" evidence="10">
    <location>
        <begin position="20"/>
        <end position="40"/>
    </location>
</feature>
<feature type="transmembrane region" description="Helical" evidence="10">
    <location>
        <begin position="61"/>
        <end position="84"/>
    </location>
</feature>
<evidence type="ECO:0000256" key="10">
    <source>
        <dbReference type="SAM" id="Phobius"/>
    </source>
</evidence>
<name>A0A1S2MXH4_9MICC</name>
<evidence type="ECO:0000256" key="7">
    <source>
        <dbReference type="ARBA" id="ARBA00022989"/>
    </source>
</evidence>
<dbReference type="RefSeq" id="WP_075515536.1">
    <property type="nucleotide sequence ID" value="NZ_MODZ01000017.1"/>
</dbReference>
<organism evidence="11 12">
    <name type="scientific">Rothia kristinae</name>
    <dbReference type="NCBI Taxonomy" id="37923"/>
    <lineage>
        <taxon>Bacteria</taxon>
        <taxon>Bacillati</taxon>
        <taxon>Actinomycetota</taxon>
        <taxon>Actinomycetes</taxon>
        <taxon>Micrococcales</taxon>
        <taxon>Micrococcaceae</taxon>
        <taxon>Rothia</taxon>
    </lineage>
</organism>
<evidence type="ECO:0000256" key="6">
    <source>
        <dbReference type="ARBA" id="ARBA00022847"/>
    </source>
</evidence>
<keyword evidence="6" id="KW-0769">Symport</keyword>
<reference evidence="11 12" key="1">
    <citation type="submission" date="2016-10" db="EMBL/GenBank/DDBJ databases">
        <title>Draft genome sequence of strain LCT isolated from the Shenzhou X spacecraft of China.</title>
        <authorList>
            <person name="Huang B."/>
        </authorList>
    </citation>
    <scope>NUCLEOTIDE SEQUENCE [LARGE SCALE GENOMIC DNA]</scope>
    <source>
        <strain evidence="11 12">LCT-H5</strain>
    </source>
</reference>
<comment type="caution">
    <text evidence="11">The sequence shown here is derived from an EMBL/GenBank/DDBJ whole genome shotgun (WGS) entry which is preliminary data.</text>
</comment>
<feature type="transmembrane region" description="Helical" evidence="10">
    <location>
        <begin position="484"/>
        <end position="506"/>
    </location>
</feature>
<dbReference type="AlphaFoldDB" id="A0A1S2MXH4"/>
<dbReference type="InterPro" id="IPR001734">
    <property type="entry name" value="Na/solute_symporter"/>
</dbReference>
<feature type="transmembrane region" description="Helical" evidence="10">
    <location>
        <begin position="132"/>
        <end position="150"/>
    </location>
</feature>
<dbReference type="PANTHER" id="PTHR48086">
    <property type="entry name" value="SODIUM/PROLINE SYMPORTER-RELATED"/>
    <property type="match status" value="1"/>
</dbReference>
<comment type="subcellular location">
    <subcellularLocation>
        <location evidence="1">Cell membrane</location>
        <topology evidence="1">Multi-pass membrane protein</topology>
    </subcellularLocation>
</comment>
<keyword evidence="4" id="KW-1003">Cell membrane</keyword>
<feature type="transmembrane region" description="Helical" evidence="10">
    <location>
        <begin position="162"/>
        <end position="187"/>
    </location>
</feature>
<feature type="transmembrane region" description="Helical" evidence="10">
    <location>
        <begin position="418"/>
        <end position="440"/>
    </location>
</feature>
<dbReference type="GO" id="GO:0006847">
    <property type="term" value="P:plasma membrane acetate transport"/>
    <property type="evidence" value="ECO:0007669"/>
    <property type="project" value="TreeGrafter"/>
</dbReference>
<feature type="transmembrane region" description="Helical" evidence="10">
    <location>
        <begin position="199"/>
        <end position="218"/>
    </location>
</feature>
<sequence length="539" mass="55733">MSVTPVLSAATAQSVGTPWINMAIFGAFVAVTLVVVLRASKNTKTAADYYAGGRSFSGTQNGLAIAGDYLSAASFLGIVGAIAVQGYDGFLYSIGFLVAWLVALLLVAEPLRNTGKFTMADVLSFRLRQRPVRVAACITTLAVTLFYLLAQMAGAGALVSLLMGISSTAGQSLVIVVVGVLMIAYVLIGGMKGTTWVQIIKACLLIAGVAVMTVWILALNGFSLSELLGRAVDTAGSSGILDPGQKYGKTELTKLDFLSLSLALVFGAAGLPHVLMRFYTVPTAKEARRSVVWAIALIGLFYLFTLVLGYGAAAMIGAQRIQEAPGGVNSAAPLLAFELGGSLLMGIIAAVAFATILAVVAGLAITASASFAHDVYTNVICKGNADPRKEIRVAKTTVVVIGLLAIAGGIGAQGQNVAFLVALAFAVAASANLPTILYSLFWKGFTTRGAVWSMYGGLILAVGLILVSPVISGSETAMLPEADFAIFPLANPGLISIPAGFLLGWLGSVTSRTREDPVKQAEMEVRSLTGIGAEGAVEH</sequence>
<dbReference type="Gene3D" id="1.20.1730.10">
    <property type="entry name" value="Sodium/glucose cotransporter"/>
    <property type="match status" value="1"/>
</dbReference>
<accession>A0A1S2MXH4</accession>
<dbReference type="PROSITE" id="PS50283">
    <property type="entry name" value="NA_SOLUT_SYMP_3"/>
    <property type="match status" value="1"/>
</dbReference>
<proteinExistence type="inferred from homology"/>
<dbReference type="Pfam" id="PF00474">
    <property type="entry name" value="SSF"/>
    <property type="match status" value="1"/>
</dbReference>
<evidence type="ECO:0000256" key="8">
    <source>
        <dbReference type="ARBA" id="ARBA00023136"/>
    </source>
</evidence>
<keyword evidence="5 10" id="KW-0812">Transmembrane</keyword>
<evidence type="ECO:0000256" key="3">
    <source>
        <dbReference type="ARBA" id="ARBA00022448"/>
    </source>
</evidence>
<keyword evidence="7 10" id="KW-1133">Transmembrane helix</keyword>
<dbReference type="EMBL" id="MODZ01000017">
    <property type="protein sequence ID" value="OIJ34815.1"/>
    <property type="molecule type" value="Genomic_DNA"/>
</dbReference>
<dbReference type="GO" id="GO:0015123">
    <property type="term" value="F:acetate transmembrane transporter activity"/>
    <property type="evidence" value="ECO:0007669"/>
    <property type="project" value="TreeGrafter"/>
</dbReference>
<evidence type="ECO:0000313" key="11">
    <source>
        <dbReference type="EMBL" id="OIJ34815.1"/>
    </source>
</evidence>
<evidence type="ECO:0000256" key="1">
    <source>
        <dbReference type="ARBA" id="ARBA00004651"/>
    </source>
</evidence>
<gene>
    <name evidence="11" type="ORF">BK826_10210</name>
</gene>
<evidence type="ECO:0000313" key="12">
    <source>
        <dbReference type="Proteomes" id="UP000179540"/>
    </source>
</evidence>
<feature type="transmembrane region" description="Helical" evidence="10">
    <location>
        <begin position="452"/>
        <end position="472"/>
    </location>
</feature>
<dbReference type="CDD" id="cd11480">
    <property type="entry name" value="SLC5sbd_u4"/>
    <property type="match status" value="1"/>
</dbReference>
<dbReference type="PANTHER" id="PTHR48086:SF6">
    <property type="entry name" value="CATION_ACETATE SYMPORTER ACTP"/>
    <property type="match status" value="1"/>
</dbReference>
<evidence type="ECO:0000256" key="5">
    <source>
        <dbReference type="ARBA" id="ARBA00022692"/>
    </source>
</evidence>
<dbReference type="InterPro" id="IPR038377">
    <property type="entry name" value="Na/Glc_symporter_sf"/>
</dbReference>
<dbReference type="InterPro" id="IPR050277">
    <property type="entry name" value="Sodium:Solute_Symporter"/>
</dbReference>
<dbReference type="GO" id="GO:0015293">
    <property type="term" value="F:symporter activity"/>
    <property type="evidence" value="ECO:0007669"/>
    <property type="project" value="UniProtKB-KW"/>
</dbReference>
<evidence type="ECO:0000256" key="2">
    <source>
        <dbReference type="ARBA" id="ARBA00006434"/>
    </source>
</evidence>
<dbReference type="Proteomes" id="UP000179540">
    <property type="component" value="Unassembled WGS sequence"/>
</dbReference>
<protein>
    <submittedName>
        <fullName evidence="11">Cation acetate symporter</fullName>
    </submittedName>
</protein>
<feature type="transmembrane region" description="Helical" evidence="10">
    <location>
        <begin position="393"/>
        <end position="412"/>
    </location>
</feature>
<evidence type="ECO:0000256" key="9">
    <source>
        <dbReference type="RuleBase" id="RU362091"/>
    </source>
</evidence>
<feature type="transmembrane region" description="Helical" evidence="10">
    <location>
        <begin position="291"/>
        <end position="313"/>
    </location>
</feature>
<keyword evidence="3" id="KW-0813">Transport</keyword>
<evidence type="ECO:0000256" key="4">
    <source>
        <dbReference type="ARBA" id="ARBA00022475"/>
    </source>
</evidence>
<feature type="transmembrane region" description="Helical" evidence="10">
    <location>
        <begin position="257"/>
        <end position="279"/>
    </location>
</feature>
<comment type="similarity">
    <text evidence="2 9">Belongs to the sodium:solute symporter (SSF) (TC 2.A.21) family.</text>
</comment>
<feature type="transmembrane region" description="Helical" evidence="10">
    <location>
        <begin position="343"/>
        <end position="372"/>
    </location>
</feature>
<dbReference type="GO" id="GO:0005886">
    <property type="term" value="C:plasma membrane"/>
    <property type="evidence" value="ECO:0007669"/>
    <property type="project" value="UniProtKB-SubCell"/>
</dbReference>